<keyword evidence="2" id="KW-0934">Plastid</keyword>
<sequence>MTTYYFAIASQDFLLNEEPIEEILRERTNHYKSTNKYVDFWFVTNPLFINASSMSRVKKQLLKPSAAIISLNPRFIQWLKLRLVFVITGNFQSPSIDIPDPLGTLNSVSDP</sequence>
<dbReference type="Gene3D" id="3.30.70.1860">
    <property type="entry name" value="Uncharacterised protein family Ycf54"/>
    <property type="match status" value="1"/>
</dbReference>
<dbReference type="Pfam" id="PF10674">
    <property type="entry name" value="Ycf54"/>
    <property type="match status" value="1"/>
</dbReference>
<evidence type="ECO:0000256" key="1">
    <source>
        <dbReference type="ARBA" id="ARBA00043978"/>
    </source>
</evidence>
<geneLocation type="plastid" evidence="2"/>
<dbReference type="InterPro" id="IPR038409">
    <property type="entry name" value="Ycf54-like_sf"/>
</dbReference>
<reference evidence="2" key="1">
    <citation type="journal article" date="2018" name="Genome Biol. Evol.">
        <title>Mitochondrial and Plastid Genomes from Coralline Red Algae Provide Insights into the Incongruent Evolutionary Histories of Organelles.</title>
        <authorList>
            <person name="Lee J."/>
            <person name="Song H.J."/>
            <person name="In Park S."/>
            <person name="Lee Y.M."/>
            <person name="Jeong S.Y."/>
            <person name="Oh Cho T."/>
            <person name="Kim J.H."/>
            <person name="Choi H.G."/>
            <person name="Choi C.G."/>
            <person name="Nelson W.A."/>
            <person name="Fredericq S."/>
            <person name="Bhattacharya D."/>
            <person name="Su Yoon H."/>
        </authorList>
    </citation>
    <scope>NUCLEOTIDE SEQUENCE</scope>
</reference>
<accession>A0A3G3MIB2</accession>
<dbReference type="PANTHER" id="PTHR35319:SF2">
    <property type="entry name" value="YCF54"/>
    <property type="match status" value="1"/>
</dbReference>
<comment type="similarity">
    <text evidence="1">Belongs to the ycf54 family.</text>
</comment>
<protein>
    <recommendedName>
        <fullName evidence="3">Ycf54</fullName>
    </recommendedName>
</protein>
<name>A0A3G3MIB2_9FLOR</name>
<dbReference type="InterPro" id="IPR019616">
    <property type="entry name" value="Ycf54"/>
</dbReference>
<evidence type="ECO:0008006" key="3">
    <source>
        <dbReference type="Google" id="ProtNLM"/>
    </source>
</evidence>
<dbReference type="EMBL" id="MH281630">
    <property type="protein sequence ID" value="AYR06560.1"/>
    <property type="molecule type" value="Genomic_DNA"/>
</dbReference>
<dbReference type="AlphaFoldDB" id="A0A3G3MIB2"/>
<gene>
    <name evidence="2" type="primary">ycf54</name>
</gene>
<evidence type="ECO:0000313" key="2">
    <source>
        <dbReference type="EMBL" id="AYR06560.1"/>
    </source>
</evidence>
<proteinExistence type="inferred from homology"/>
<dbReference type="PANTHER" id="PTHR35319">
    <property type="match status" value="1"/>
</dbReference>
<organism evidence="2">
    <name type="scientific">Rhodogorgon sp</name>
    <dbReference type="NCBI Taxonomy" id="2485824"/>
    <lineage>
        <taxon>Eukaryota</taxon>
        <taxon>Rhodophyta</taxon>
        <taxon>Florideophyceae</taxon>
        <taxon>Corallinophycidae</taxon>
        <taxon>Rhodogorgonales</taxon>
        <taxon>Rhodogorgonaceae</taxon>
        <taxon>Rhodogorgon</taxon>
    </lineage>
</organism>